<gene>
    <name evidence="1" type="ORF">FOQG_09683</name>
</gene>
<dbReference type="InterPro" id="IPR036291">
    <property type="entry name" value="NAD(P)-bd_dom_sf"/>
</dbReference>
<organism evidence="1 2">
    <name type="scientific">Fusarium oxysporum f. sp. raphani 54005</name>
    <dbReference type="NCBI Taxonomy" id="1089458"/>
    <lineage>
        <taxon>Eukaryota</taxon>
        <taxon>Fungi</taxon>
        <taxon>Dikarya</taxon>
        <taxon>Ascomycota</taxon>
        <taxon>Pezizomycotina</taxon>
        <taxon>Sordariomycetes</taxon>
        <taxon>Hypocreomycetidae</taxon>
        <taxon>Hypocreales</taxon>
        <taxon>Nectriaceae</taxon>
        <taxon>Fusarium</taxon>
        <taxon>Fusarium oxysporum species complex</taxon>
    </lineage>
</organism>
<dbReference type="OrthoDB" id="300709at2759"/>
<evidence type="ECO:0000313" key="1">
    <source>
        <dbReference type="EMBL" id="EXK86411.1"/>
    </source>
</evidence>
<dbReference type="SUPFAM" id="SSF51735">
    <property type="entry name" value="NAD(P)-binding Rossmann-fold domains"/>
    <property type="match status" value="1"/>
</dbReference>
<dbReference type="HOGENOM" id="CLU_1938253_0_0_1"/>
<sequence length="118" mass="12431">MTVSTILAIGGTGAQGIPDVRGLVFDGRYAVKVLARDTQSPHAQELASVSPKVQILEGTFTSEVDLINGLQGSQGSFLNIDSFTIGEKAEMMVLWYMSDLSTAHTLGTGCLTIPSVTV</sequence>
<proteinExistence type="predicted"/>
<dbReference type="EMBL" id="JH658385">
    <property type="protein sequence ID" value="EXK86411.1"/>
    <property type="molecule type" value="Genomic_DNA"/>
</dbReference>
<name>X0BWY4_FUSOX</name>
<evidence type="ECO:0000313" key="2">
    <source>
        <dbReference type="Proteomes" id="UP000030663"/>
    </source>
</evidence>
<protein>
    <submittedName>
        <fullName evidence="1">Uncharacterized protein</fullName>
    </submittedName>
</protein>
<dbReference type="Gene3D" id="3.40.50.720">
    <property type="entry name" value="NAD(P)-binding Rossmann-like Domain"/>
    <property type="match status" value="1"/>
</dbReference>
<reference evidence="1 2" key="1">
    <citation type="submission" date="2011-11" db="EMBL/GenBank/DDBJ databases">
        <title>The Genome Sequence of Fusarium oxysporum PHW815.</title>
        <authorList>
            <consortium name="The Broad Institute Genome Sequencing Platform"/>
            <person name="Ma L.-J."/>
            <person name="Gale L.R."/>
            <person name="Schwartz D.C."/>
            <person name="Zhou S."/>
            <person name="Corby-Kistler H."/>
            <person name="Young S.K."/>
            <person name="Zeng Q."/>
            <person name="Gargeya S."/>
            <person name="Fitzgerald M."/>
            <person name="Haas B."/>
            <person name="Abouelleil A."/>
            <person name="Alvarado L."/>
            <person name="Arachchi H.M."/>
            <person name="Berlin A."/>
            <person name="Brown A."/>
            <person name="Chapman S.B."/>
            <person name="Chen Z."/>
            <person name="Dunbar C."/>
            <person name="Freedman E."/>
            <person name="Gearin G."/>
            <person name="Goldberg J."/>
            <person name="Griggs A."/>
            <person name="Gujja S."/>
            <person name="Heiman D."/>
            <person name="Howarth C."/>
            <person name="Larson L."/>
            <person name="Lui A."/>
            <person name="MacDonald P.J.P."/>
            <person name="Montmayeur A."/>
            <person name="Murphy C."/>
            <person name="Neiman D."/>
            <person name="Pearson M."/>
            <person name="Priest M."/>
            <person name="Roberts A."/>
            <person name="Saif S."/>
            <person name="Shea T."/>
            <person name="Shenoy N."/>
            <person name="Sisk P."/>
            <person name="Stolte C."/>
            <person name="Sykes S."/>
            <person name="Wortman J."/>
            <person name="Nusbaum C."/>
            <person name="Birren B."/>
        </authorList>
    </citation>
    <scope>NUCLEOTIDE SEQUENCE [LARGE SCALE GENOMIC DNA]</scope>
    <source>
        <strain evidence="1 2">54005</strain>
    </source>
</reference>
<dbReference type="Proteomes" id="UP000030663">
    <property type="component" value="Unassembled WGS sequence"/>
</dbReference>
<keyword evidence="2" id="KW-1185">Reference proteome</keyword>
<accession>X0BWY4</accession>
<dbReference type="AlphaFoldDB" id="X0BWY4"/>